<organism evidence="2 3">
    <name type="scientific">Streptomyces aureus</name>
    <dbReference type="NCBI Taxonomy" id="193461"/>
    <lineage>
        <taxon>Bacteria</taxon>
        <taxon>Bacillati</taxon>
        <taxon>Actinomycetota</taxon>
        <taxon>Actinomycetes</taxon>
        <taxon>Kitasatosporales</taxon>
        <taxon>Streptomycetaceae</taxon>
        <taxon>Streptomyces</taxon>
    </lineage>
</organism>
<evidence type="ECO:0000313" key="3">
    <source>
        <dbReference type="Proteomes" id="UP001571476"/>
    </source>
</evidence>
<sequence>MSSEDGWPDVPGDTALTIRVPEADAFVRAPFPAHVTVLYPFLPAARITPEVHAELSALFADRDPFDLTFAEFRRYPGVLYLPPAPEDPVRTLTKSLRERWPEAVPYRGVFGPEGLDPHLTLANDEGPETYEAAYDALERELRPMLPMTARVGSVRLIVTDGREWEDRAVYELGRSPAQPAPLIPPARPAPLIPPAPPARPASPAQLLRAESTALSRRS</sequence>
<protein>
    <submittedName>
        <fullName evidence="2">2'-5' RNA ligase family protein</fullName>
    </submittedName>
</protein>
<dbReference type="RefSeq" id="WP_372565848.1">
    <property type="nucleotide sequence ID" value="NZ_JBGOSP010000027.1"/>
</dbReference>
<dbReference type="InterPro" id="IPR009097">
    <property type="entry name" value="Cyclic_Pdiesterase"/>
</dbReference>
<evidence type="ECO:0000256" key="1">
    <source>
        <dbReference type="SAM" id="MobiDB-lite"/>
    </source>
</evidence>
<keyword evidence="3" id="KW-1185">Reference proteome</keyword>
<dbReference type="SUPFAM" id="SSF55144">
    <property type="entry name" value="LigT-like"/>
    <property type="match status" value="1"/>
</dbReference>
<name>A0ABV4SXA6_9ACTN</name>
<dbReference type="Proteomes" id="UP001571476">
    <property type="component" value="Unassembled WGS sequence"/>
</dbReference>
<keyword evidence="2" id="KW-0436">Ligase</keyword>
<dbReference type="Pfam" id="PF13563">
    <property type="entry name" value="2_5_RNA_ligase2"/>
    <property type="match status" value="1"/>
</dbReference>
<reference evidence="2 3" key="1">
    <citation type="submission" date="2024-08" db="EMBL/GenBank/DDBJ databases">
        <title>Genome sequence of Streptomyces aureus CACIA-1.46HGO.</title>
        <authorList>
            <person name="Evangelista-Martinez Z."/>
        </authorList>
    </citation>
    <scope>NUCLEOTIDE SEQUENCE [LARGE SCALE GENOMIC DNA]</scope>
    <source>
        <strain evidence="2 3">CACIA-1.46HGO</strain>
    </source>
</reference>
<proteinExistence type="predicted"/>
<dbReference type="GO" id="GO:0016874">
    <property type="term" value="F:ligase activity"/>
    <property type="evidence" value="ECO:0007669"/>
    <property type="project" value="UniProtKB-KW"/>
</dbReference>
<gene>
    <name evidence="2" type="ORF">ACEG43_36805</name>
</gene>
<dbReference type="Gene3D" id="3.90.1140.10">
    <property type="entry name" value="Cyclic phosphodiesterase"/>
    <property type="match status" value="1"/>
</dbReference>
<feature type="region of interest" description="Disordered" evidence="1">
    <location>
        <begin position="175"/>
        <end position="218"/>
    </location>
</feature>
<dbReference type="EMBL" id="JBGOSP010000027">
    <property type="protein sequence ID" value="MFA3841693.1"/>
    <property type="molecule type" value="Genomic_DNA"/>
</dbReference>
<accession>A0ABV4SXA6</accession>
<evidence type="ECO:0000313" key="2">
    <source>
        <dbReference type="EMBL" id="MFA3841693.1"/>
    </source>
</evidence>
<comment type="caution">
    <text evidence="2">The sequence shown here is derived from an EMBL/GenBank/DDBJ whole genome shotgun (WGS) entry which is preliminary data.</text>
</comment>
<feature type="compositionally biased region" description="Pro residues" evidence="1">
    <location>
        <begin position="178"/>
        <end position="200"/>
    </location>
</feature>